<dbReference type="InParanoid" id="A0A0C3P7C6"/>
<feature type="non-terminal residue" evidence="1">
    <location>
        <position position="1"/>
    </location>
</feature>
<feature type="non-terminal residue" evidence="1">
    <location>
        <position position="96"/>
    </location>
</feature>
<keyword evidence="2" id="KW-1185">Reference proteome</keyword>
<dbReference type="AlphaFoldDB" id="A0A0C3P7C6"/>
<accession>A0A0C3P7C6</accession>
<dbReference type="EMBL" id="KN831955">
    <property type="protein sequence ID" value="KIO09300.1"/>
    <property type="molecule type" value="Genomic_DNA"/>
</dbReference>
<name>A0A0C3P7C6_PISTI</name>
<dbReference type="OrthoDB" id="9991317at2759"/>
<dbReference type="Proteomes" id="UP000054217">
    <property type="component" value="Unassembled WGS sequence"/>
</dbReference>
<proteinExistence type="predicted"/>
<reference evidence="2" key="2">
    <citation type="submission" date="2015-01" db="EMBL/GenBank/DDBJ databases">
        <title>Evolutionary Origins and Diversification of the Mycorrhizal Mutualists.</title>
        <authorList>
            <consortium name="DOE Joint Genome Institute"/>
            <consortium name="Mycorrhizal Genomics Consortium"/>
            <person name="Kohler A."/>
            <person name="Kuo A."/>
            <person name="Nagy L.G."/>
            <person name="Floudas D."/>
            <person name="Copeland A."/>
            <person name="Barry K.W."/>
            <person name="Cichocki N."/>
            <person name="Veneault-Fourrey C."/>
            <person name="LaButti K."/>
            <person name="Lindquist E.A."/>
            <person name="Lipzen A."/>
            <person name="Lundell T."/>
            <person name="Morin E."/>
            <person name="Murat C."/>
            <person name="Riley R."/>
            <person name="Ohm R."/>
            <person name="Sun H."/>
            <person name="Tunlid A."/>
            <person name="Henrissat B."/>
            <person name="Grigoriev I.V."/>
            <person name="Hibbett D.S."/>
            <person name="Martin F."/>
        </authorList>
    </citation>
    <scope>NUCLEOTIDE SEQUENCE [LARGE SCALE GENOMIC DNA]</scope>
    <source>
        <strain evidence="2">Marx 270</strain>
    </source>
</reference>
<evidence type="ECO:0000313" key="1">
    <source>
        <dbReference type="EMBL" id="KIO09300.1"/>
    </source>
</evidence>
<protein>
    <submittedName>
        <fullName evidence="1">Uncharacterized protein</fullName>
    </submittedName>
</protein>
<dbReference type="HOGENOM" id="CLU_001305_4_1_1"/>
<organism evidence="1 2">
    <name type="scientific">Pisolithus tinctorius Marx 270</name>
    <dbReference type="NCBI Taxonomy" id="870435"/>
    <lineage>
        <taxon>Eukaryota</taxon>
        <taxon>Fungi</taxon>
        <taxon>Dikarya</taxon>
        <taxon>Basidiomycota</taxon>
        <taxon>Agaricomycotina</taxon>
        <taxon>Agaricomycetes</taxon>
        <taxon>Agaricomycetidae</taxon>
        <taxon>Boletales</taxon>
        <taxon>Sclerodermatineae</taxon>
        <taxon>Pisolithaceae</taxon>
        <taxon>Pisolithus</taxon>
    </lineage>
</organism>
<reference evidence="1 2" key="1">
    <citation type="submission" date="2014-04" db="EMBL/GenBank/DDBJ databases">
        <authorList>
            <consortium name="DOE Joint Genome Institute"/>
            <person name="Kuo A."/>
            <person name="Kohler A."/>
            <person name="Costa M.D."/>
            <person name="Nagy L.G."/>
            <person name="Floudas D."/>
            <person name="Copeland A."/>
            <person name="Barry K.W."/>
            <person name="Cichocki N."/>
            <person name="Veneault-Fourrey C."/>
            <person name="LaButti K."/>
            <person name="Lindquist E.A."/>
            <person name="Lipzen A."/>
            <person name="Lundell T."/>
            <person name="Morin E."/>
            <person name="Murat C."/>
            <person name="Sun H."/>
            <person name="Tunlid A."/>
            <person name="Henrissat B."/>
            <person name="Grigoriev I.V."/>
            <person name="Hibbett D.S."/>
            <person name="Martin F."/>
            <person name="Nordberg H.P."/>
            <person name="Cantor M.N."/>
            <person name="Hua S.X."/>
        </authorList>
    </citation>
    <scope>NUCLEOTIDE SEQUENCE [LARGE SCALE GENOMIC DNA]</scope>
    <source>
        <strain evidence="1 2">Marx 270</strain>
    </source>
</reference>
<gene>
    <name evidence="1" type="ORF">M404DRAFT_51850</name>
</gene>
<evidence type="ECO:0000313" key="2">
    <source>
        <dbReference type="Proteomes" id="UP000054217"/>
    </source>
</evidence>
<sequence>LELHPLGHPDRGKYLYDLARDLWTKFQKQVDMAGLHDANSLHQAASVVCPTSTADLASSLLTLTLHLWDRFQKEAAITDLDDAICCATYALELRLP</sequence>
<dbReference type="STRING" id="870435.A0A0C3P7C6"/>